<evidence type="ECO:0000313" key="1">
    <source>
        <dbReference type="EMBL" id="DAE26698.1"/>
    </source>
</evidence>
<accession>A0A8S5R6C0</accession>
<protein>
    <submittedName>
        <fullName evidence="1">Uncharacterized protein</fullName>
    </submittedName>
</protein>
<sequence length="93" mass="11006">MTEKERIVDAIVWHVNYRLGDKGEMYVINGKLAWVGIQHKNDADLSFLESIGISIPPYYEEKHWFRDKSDFDIFLNNEIFRKVCEDFAVNKHA</sequence>
<proteinExistence type="predicted"/>
<organism evidence="1">
    <name type="scientific">Myoviridae sp. ctBoB21</name>
    <dbReference type="NCBI Taxonomy" id="2827287"/>
    <lineage>
        <taxon>Viruses</taxon>
        <taxon>Duplodnaviria</taxon>
        <taxon>Heunggongvirae</taxon>
        <taxon>Uroviricota</taxon>
        <taxon>Caudoviricetes</taxon>
    </lineage>
</organism>
<dbReference type="EMBL" id="BK015822">
    <property type="protein sequence ID" value="DAE26698.1"/>
    <property type="molecule type" value="Genomic_DNA"/>
</dbReference>
<reference evidence="1" key="1">
    <citation type="journal article" date="2021" name="Proc. Natl. Acad. Sci. U.S.A.">
        <title>A Catalog of Tens of Thousands of Viruses from Human Metagenomes Reveals Hidden Associations with Chronic Diseases.</title>
        <authorList>
            <person name="Tisza M.J."/>
            <person name="Buck C.B."/>
        </authorList>
    </citation>
    <scope>NUCLEOTIDE SEQUENCE</scope>
    <source>
        <strain evidence="1">CtBoB21</strain>
    </source>
</reference>
<name>A0A8S5R6C0_9CAUD</name>